<evidence type="ECO:0000256" key="1">
    <source>
        <dbReference type="SAM" id="MobiDB-lite"/>
    </source>
</evidence>
<evidence type="ECO:0000313" key="2">
    <source>
        <dbReference type="EMBL" id="GLX70584.1"/>
    </source>
</evidence>
<reference evidence="2 3" key="1">
    <citation type="submission" date="2023-03" db="EMBL/GenBank/DDBJ databases">
        <title>Draft genome sequence of the bacteria which degrade cell wall of Tricholomamatutake.</title>
        <authorList>
            <person name="Konishi Y."/>
            <person name="Fukuta Y."/>
            <person name="Shirasaka N."/>
        </authorList>
    </citation>
    <scope>NUCLEOTIDE SEQUENCE [LARGE SCALE GENOMIC DNA]</scope>
    <source>
        <strain evidence="3">mu1</strain>
    </source>
</reference>
<dbReference type="RefSeq" id="WP_284241357.1">
    <property type="nucleotide sequence ID" value="NZ_BSSQ01000019.1"/>
</dbReference>
<feature type="compositionally biased region" description="Basic residues" evidence="1">
    <location>
        <begin position="1"/>
        <end position="10"/>
    </location>
</feature>
<comment type="caution">
    <text evidence="2">The sequence shown here is derived from an EMBL/GenBank/DDBJ whole genome shotgun (WGS) entry which is preliminary data.</text>
</comment>
<evidence type="ECO:0000313" key="3">
    <source>
        <dbReference type="Proteomes" id="UP001157114"/>
    </source>
</evidence>
<accession>A0ABQ6GI09</accession>
<organism evidence="2 3">
    <name type="scientific">Paenibacillus glycanilyticus</name>
    <dbReference type="NCBI Taxonomy" id="126569"/>
    <lineage>
        <taxon>Bacteria</taxon>
        <taxon>Bacillati</taxon>
        <taxon>Bacillota</taxon>
        <taxon>Bacilli</taxon>
        <taxon>Bacillales</taxon>
        <taxon>Paenibacillaceae</taxon>
        <taxon>Paenibacillus</taxon>
    </lineage>
</organism>
<dbReference type="EMBL" id="BSSQ01000019">
    <property type="protein sequence ID" value="GLX70584.1"/>
    <property type="molecule type" value="Genomic_DNA"/>
</dbReference>
<gene>
    <name evidence="2" type="ORF">MU1_49300</name>
</gene>
<keyword evidence="3" id="KW-1185">Reference proteome</keyword>
<name>A0ABQ6GI09_9BACL</name>
<sequence>MSMNKIKMRRVQNTDHPKYSIHPDFAPATKVVIVNKGITIGLTGSKLPELPKDSVLFVEPNRTETYTSRNKLQRMKELNQSLRSAMLVSEA</sequence>
<feature type="region of interest" description="Disordered" evidence="1">
    <location>
        <begin position="1"/>
        <end position="20"/>
    </location>
</feature>
<proteinExistence type="predicted"/>
<protein>
    <submittedName>
        <fullName evidence="2">Uncharacterized protein</fullName>
    </submittedName>
</protein>
<dbReference type="Proteomes" id="UP001157114">
    <property type="component" value="Unassembled WGS sequence"/>
</dbReference>